<name>A0A9X3PDE3_9ACTN</name>
<dbReference type="AlphaFoldDB" id="A0A9X3PDE3"/>
<sequence length="150" mass="17136">MDAVNGFPPDIEAFRFEPPDDYEEKLQQGYELLEFWPHDEMYENDKAVLDMTPSRAAIEAVNADLERAQELIREMQQARYRGQDEYGTSMVTMNFAGEMIGLEFSTDAVRMGNRELGEAIREAWQYAKEAQLEDTDRLNRIAGGMGGGVR</sequence>
<evidence type="ECO:0008006" key="3">
    <source>
        <dbReference type="Google" id="ProtNLM"/>
    </source>
</evidence>
<comment type="caution">
    <text evidence="1">The sequence shown here is derived from an EMBL/GenBank/DDBJ whole genome shotgun (WGS) entry which is preliminary data.</text>
</comment>
<dbReference type="RefSeq" id="WP_270113123.1">
    <property type="nucleotide sequence ID" value="NZ_JAPZVP010000034.1"/>
</dbReference>
<proteinExistence type="predicted"/>
<reference evidence="1" key="1">
    <citation type="submission" date="2022-12" db="EMBL/GenBank/DDBJ databases">
        <title>Gycomyces niveus sp.nov.,a novel actinomycete isolated from soil in Shouguan.</title>
        <authorList>
            <person name="Yang X."/>
        </authorList>
    </citation>
    <scope>NUCLEOTIDE SEQUENCE</scope>
    <source>
        <strain evidence="1">NEAU-A15</strain>
    </source>
</reference>
<organism evidence="1 2">
    <name type="scientific">Glycomyces luteolus</name>
    <dbReference type="NCBI Taxonomy" id="2670330"/>
    <lineage>
        <taxon>Bacteria</taxon>
        <taxon>Bacillati</taxon>
        <taxon>Actinomycetota</taxon>
        <taxon>Actinomycetes</taxon>
        <taxon>Glycomycetales</taxon>
        <taxon>Glycomycetaceae</taxon>
        <taxon>Glycomyces</taxon>
    </lineage>
</organism>
<accession>A0A9X3PDE3</accession>
<dbReference type="Proteomes" id="UP001146067">
    <property type="component" value="Unassembled WGS sequence"/>
</dbReference>
<dbReference type="InterPro" id="IPR036894">
    <property type="entry name" value="YbaB-like_sf"/>
</dbReference>
<dbReference type="EMBL" id="JAPZVP010000034">
    <property type="protein sequence ID" value="MDA1363037.1"/>
    <property type="molecule type" value="Genomic_DNA"/>
</dbReference>
<protein>
    <recommendedName>
        <fullName evidence="3">YbaB/EbfC DNA-binding family protein</fullName>
    </recommendedName>
</protein>
<evidence type="ECO:0000313" key="1">
    <source>
        <dbReference type="EMBL" id="MDA1363037.1"/>
    </source>
</evidence>
<dbReference type="Gene3D" id="3.30.1310.10">
    <property type="entry name" value="Nucleoid-associated protein YbaB-like domain"/>
    <property type="match status" value="1"/>
</dbReference>
<evidence type="ECO:0000313" key="2">
    <source>
        <dbReference type="Proteomes" id="UP001146067"/>
    </source>
</evidence>
<gene>
    <name evidence="1" type="ORF">O1R50_25715</name>
</gene>
<keyword evidence="2" id="KW-1185">Reference proteome</keyword>